<dbReference type="InterPro" id="IPR001509">
    <property type="entry name" value="Epimerase_deHydtase"/>
</dbReference>
<dbReference type="Pfam" id="PF08338">
    <property type="entry name" value="DUF1731"/>
    <property type="match status" value="1"/>
</dbReference>
<dbReference type="Proteomes" id="UP000295684">
    <property type="component" value="Unassembled WGS sequence"/>
</dbReference>
<dbReference type="Proteomes" id="UP000622648">
    <property type="component" value="Unassembled WGS sequence"/>
</dbReference>
<dbReference type="AlphaFoldDB" id="A0A4R2HFK1"/>
<dbReference type="OrthoDB" id="9801773at2"/>
<evidence type="ECO:0000313" key="5">
    <source>
        <dbReference type="EMBL" id="TCO27180.1"/>
    </source>
</evidence>
<feature type="domain" description="NAD-dependent epimerase/dehydratase" evidence="2">
    <location>
        <begin position="6"/>
        <end position="226"/>
    </location>
</feature>
<reference evidence="4" key="1">
    <citation type="journal article" date="2014" name="Int. J. Syst. Evol. Microbiol.">
        <title>Complete genome of a new Firmicutes species belonging to the dominant human colonic microbiota ('Ruminococcus bicirculans') reveals two chromosomes and a selective capacity to utilize plant glucans.</title>
        <authorList>
            <consortium name="NISC Comparative Sequencing Program"/>
            <person name="Wegmann U."/>
            <person name="Louis P."/>
            <person name="Goesmann A."/>
            <person name="Henrissat B."/>
            <person name="Duncan S.H."/>
            <person name="Flint H.J."/>
        </authorList>
    </citation>
    <scope>NUCLEOTIDE SEQUENCE</scope>
    <source>
        <strain evidence="4">CGMCC 1.15644</strain>
    </source>
</reference>
<dbReference type="EMBL" id="BMJO01000004">
    <property type="protein sequence ID" value="GGE59520.1"/>
    <property type="molecule type" value="Genomic_DNA"/>
</dbReference>
<comment type="similarity">
    <text evidence="1">Belongs to the NAD(P)-dependent epimerase/dehydratase family. SDR39U1 subfamily.</text>
</comment>
<evidence type="ECO:0000259" key="3">
    <source>
        <dbReference type="Pfam" id="PF08338"/>
    </source>
</evidence>
<evidence type="ECO:0000256" key="1">
    <source>
        <dbReference type="ARBA" id="ARBA00009353"/>
    </source>
</evidence>
<evidence type="ECO:0000313" key="6">
    <source>
        <dbReference type="Proteomes" id="UP000295684"/>
    </source>
</evidence>
<dbReference type="InterPro" id="IPR013549">
    <property type="entry name" value="DUF1731"/>
</dbReference>
<accession>A0A4R2HFK1</accession>
<dbReference type="NCBIfam" id="TIGR01777">
    <property type="entry name" value="yfcH"/>
    <property type="match status" value="1"/>
</dbReference>
<evidence type="ECO:0000313" key="7">
    <source>
        <dbReference type="Proteomes" id="UP000622648"/>
    </source>
</evidence>
<sequence>MSYQKIILAGGNGYLGGLLAKHFSSIAEEVIILSRKPQVQKGNISTILWDGKTAGTWVQELEGADLLINLCGKNVNCRYTKKNQEEIINSRVVPTRLLGNAIKNLIKPPKLWINVTSSTIYRHAEDHPQDEYTGEIGYGFSIDVCKAWENSFFENKLPQTRKVALRMGIVLGRTDGAFPRLLNLVKFGLGGKQGDGKQYVNWVHEQDAIHTIEWLINQHEINGVVNCTAPNAVTNNELMQAIRKAYGIPFGLPTPAWLLSIGAAIIGTETELILKSRWVKPAILLDHGFEFQYGKIDEAVHDILSLRV</sequence>
<dbReference type="Gene3D" id="3.40.50.720">
    <property type="entry name" value="NAD(P)-binding Rossmann-like Domain"/>
    <property type="match status" value="1"/>
</dbReference>
<protein>
    <submittedName>
        <fullName evidence="4">NAD-dependent epimerase</fullName>
    </submittedName>
</protein>
<reference evidence="4" key="4">
    <citation type="submission" date="2024-05" db="EMBL/GenBank/DDBJ databases">
        <authorList>
            <person name="Sun Q."/>
            <person name="Zhou Y."/>
        </authorList>
    </citation>
    <scope>NUCLEOTIDE SEQUENCE</scope>
    <source>
        <strain evidence="4">CGMCC 1.15644</strain>
    </source>
</reference>
<evidence type="ECO:0000259" key="2">
    <source>
        <dbReference type="Pfam" id="PF01370"/>
    </source>
</evidence>
<dbReference type="RefSeq" id="WP_132531792.1">
    <property type="nucleotide sequence ID" value="NZ_BMJO01000004.1"/>
</dbReference>
<comment type="caution">
    <text evidence="5">The sequence shown here is derived from an EMBL/GenBank/DDBJ whole genome shotgun (WGS) entry which is preliminary data.</text>
</comment>
<dbReference type="Pfam" id="PF01370">
    <property type="entry name" value="Epimerase"/>
    <property type="match status" value="1"/>
</dbReference>
<evidence type="ECO:0000313" key="4">
    <source>
        <dbReference type="EMBL" id="GGE59520.1"/>
    </source>
</evidence>
<name>A0A4R2HFK1_9SPHI</name>
<reference evidence="7" key="2">
    <citation type="journal article" date="2019" name="Int. J. Syst. Evol. Microbiol.">
        <title>The Global Catalogue of Microorganisms (GCM) 10K type strain sequencing project: providing services to taxonomists for standard genome sequencing and annotation.</title>
        <authorList>
            <consortium name="The Broad Institute Genomics Platform"/>
            <consortium name="The Broad Institute Genome Sequencing Center for Infectious Disease"/>
            <person name="Wu L."/>
            <person name="Ma J."/>
        </authorList>
    </citation>
    <scope>NUCLEOTIDE SEQUENCE [LARGE SCALE GENOMIC DNA]</scope>
    <source>
        <strain evidence="7">CGMCC 1.15644</strain>
    </source>
</reference>
<feature type="domain" description="DUF1731" evidence="3">
    <location>
        <begin position="254"/>
        <end position="303"/>
    </location>
</feature>
<dbReference type="InterPro" id="IPR036291">
    <property type="entry name" value="NAD(P)-bd_dom_sf"/>
</dbReference>
<gene>
    <name evidence="5" type="ORF">EV200_103514</name>
    <name evidence="4" type="ORF">GCM10011413_27500</name>
</gene>
<keyword evidence="7" id="KW-1185">Reference proteome</keyword>
<dbReference type="EMBL" id="SLWO01000003">
    <property type="protein sequence ID" value="TCO27180.1"/>
    <property type="molecule type" value="Genomic_DNA"/>
</dbReference>
<dbReference type="SUPFAM" id="SSF51735">
    <property type="entry name" value="NAD(P)-binding Rossmann-fold domains"/>
    <property type="match status" value="1"/>
</dbReference>
<dbReference type="PANTHER" id="PTHR11092">
    <property type="entry name" value="SUGAR NUCLEOTIDE EPIMERASE RELATED"/>
    <property type="match status" value="1"/>
</dbReference>
<dbReference type="InterPro" id="IPR010099">
    <property type="entry name" value="SDR39U1"/>
</dbReference>
<reference evidence="5 6" key="3">
    <citation type="submission" date="2019-03" db="EMBL/GenBank/DDBJ databases">
        <title>Genomic Encyclopedia of Type Strains, Phase IV (KMG-IV): sequencing the most valuable type-strain genomes for metagenomic binning, comparative biology and taxonomic classification.</title>
        <authorList>
            <person name="Goeker M."/>
        </authorList>
    </citation>
    <scope>NUCLEOTIDE SEQUENCE [LARGE SCALE GENOMIC DNA]</scope>
    <source>
        <strain evidence="5 6">DSM 103236</strain>
    </source>
</reference>
<proteinExistence type="inferred from homology"/>
<dbReference type="PANTHER" id="PTHR11092:SF0">
    <property type="entry name" value="EPIMERASE FAMILY PROTEIN SDR39U1"/>
    <property type="match status" value="1"/>
</dbReference>
<organism evidence="5 6">
    <name type="scientific">Pedobacter psychrotolerans</name>
    <dbReference type="NCBI Taxonomy" id="1843235"/>
    <lineage>
        <taxon>Bacteria</taxon>
        <taxon>Pseudomonadati</taxon>
        <taxon>Bacteroidota</taxon>
        <taxon>Sphingobacteriia</taxon>
        <taxon>Sphingobacteriales</taxon>
        <taxon>Sphingobacteriaceae</taxon>
        <taxon>Pedobacter</taxon>
    </lineage>
</organism>